<dbReference type="CDD" id="cd02440">
    <property type="entry name" value="AdoMet_MTases"/>
    <property type="match status" value="1"/>
</dbReference>
<keyword evidence="7" id="KW-0689">Ribosomal protein</keyword>
<dbReference type="PANTHER" id="PTHR43648">
    <property type="entry name" value="ELECTRON TRANSFER FLAVOPROTEIN BETA SUBUNIT LYSINE METHYLTRANSFERASE"/>
    <property type="match status" value="1"/>
</dbReference>
<dbReference type="InterPro" id="IPR050078">
    <property type="entry name" value="Ribosomal_L11_MeTrfase_PrmA"/>
</dbReference>
<evidence type="ECO:0000256" key="5">
    <source>
        <dbReference type="ARBA" id="ARBA00022691"/>
    </source>
</evidence>
<keyword evidence="5 6" id="KW-0949">S-adenosyl-L-methionine</keyword>
<name>A0A537J5F6_9BACT</name>
<keyword evidence="2 6" id="KW-0963">Cytoplasm</keyword>
<reference evidence="7 8" key="1">
    <citation type="journal article" date="2019" name="Nat. Microbiol.">
        <title>Mediterranean grassland soil C-N compound turnover is dependent on rainfall and depth, and is mediated by genomically divergent microorganisms.</title>
        <authorList>
            <person name="Diamond S."/>
            <person name="Andeer P.F."/>
            <person name="Li Z."/>
            <person name="Crits-Christoph A."/>
            <person name="Burstein D."/>
            <person name="Anantharaman K."/>
            <person name="Lane K.R."/>
            <person name="Thomas B.C."/>
            <person name="Pan C."/>
            <person name="Northen T.R."/>
            <person name="Banfield J.F."/>
        </authorList>
    </citation>
    <scope>NUCLEOTIDE SEQUENCE [LARGE SCALE GENOMIC DNA]</scope>
    <source>
        <strain evidence="7">NP_6</strain>
    </source>
</reference>
<comment type="function">
    <text evidence="6">Methylates ribosomal protein L11.</text>
</comment>
<gene>
    <name evidence="6" type="primary">prmA</name>
    <name evidence="7" type="ORF">E6H03_11425</name>
</gene>
<protein>
    <recommendedName>
        <fullName evidence="6">Ribosomal protein L11 methyltransferase</fullName>
        <shortName evidence="6">L11 Mtase</shortName>
        <ecNumber evidence="6">2.1.1.-</ecNumber>
    </recommendedName>
</protein>
<evidence type="ECO:0000313" key="8">
    <source>
        <dbReference type="Proteomes" id="UP000318093"/>
    </source>
</evidence>
<keyword evidence="4 6" id="KW-0808">Transferase</keyword>
<evidence type="ECO:0000256" key="6">
    <source>
        <dbReference type="HAMAP-Rule" id="MF_00735"/>
    </source>
</evidence>
<keyword evidence="7" id="KW-0687">Ribonucleoprotein</keyword>
<feature type="binding site" evidence="6">
    <location>
        <position position="160"/>
    </location>
    <ligand>
        <name>S-adenosyl-L-methionine</name>
        <dbReference type="ChEBI" id="CHEBI:59789"/>
    </ligand>
</feature>
<comment type="catalytic activity">
    <reaction evidence="6">
        <text>L-lysyl-[protein] + 3 S-adenosyl-L-methionine = N(6),N(6),N(6)-trimethyl-L-lysyl-[protein] + 3 S-adenosyl-L-homocysteine + 3 H(+)</text>
        <dbReference type="Rhea" id="RHEA:54192"/>
        <dbReference type="Rhea" id="RHEA-COMP:9752"/>
        <dbReference type="Rhea" id="RHEA-COMP:13826"/>
        <dbReference type="ChEBI" id="CHEBI:15378"/>
        <dbReference type="ChEBI" id="CHEBI:29969"/>
        <dbReference type="ChEBI" id="CHEBI:57856"/>
        <dbReference type="ChEBI" id="CHEBI:59789"/>
        <dbReference type="ChEBI" id="CHEBI:61961"/>
    </reaction>
</comment>
<dbReference type="PANTHER" id="PTHR43648:SF1">
    <property type="entry name" value="ELECTRON TRANSFER FLAVOPROTEIN BETA SUBUNIT LYSINE METHYLTRANSFERASE"/>
    <property type="match status" value="1"/>
</dbReference>
<dbReference type="GO" id="GO:0005840">
    <property type="term" value="C:ribosome"/>
    <property type="evidence" value="ECO:0007669"/>
    <property type="project" value="UniProtKB-KW"/>
</dbReference>
<dbReference type="EC" id="2.1.1.-" evidence="6"/>
<dbReference type="Pfam" id="PF06325">
    <property type="entry name" value="PrmA"/>
    <property type="match status" value="1"/>
</dbReference>
<dbReference type="AlphaFoldDB" id="A0A537J5F6"/>
<evidence type="ECO:0000256" key="3">
    <source>
        <dbReference type="ARBA" id="ARBA00022603"/>
    </source>
</evidence>
<feature type="binding site" evidence="6">
    <location>
        <position position="185"/>
    </location>
    <ligand>
        <name>S-adenosyl-L-methionine</name>
        <dbReference type="ChEBI" id="CHEBI:59789"/>
    </ligand>
</feature>
<feature type="binding site" evidence="6">
    <location>
        <position position="250"/>
    </location>
    <ligand>
        <name>S-adenosyl-L-methionine</name>
        <dbReference type="ChEBI" id="CHEBI:59789"/>
    </ligand>
</feature>
<dbReference type="GO" id="GO:0016279">
    <property type="term" value="F:protein-lysine N-methyltransferase activity"/>
    <property type="evidence" value="ECO:0007669"/>
    <property type="project" value="RHEA"/>
</dbReference>
<evidence type="ECO:0000256" key="2">
    <source>
        <dbReference type="ARBA" id="ARBA00022490"/>
    </source>
</evidence>
<dbReference type="InterPro" id="IPR004498">
    <property type="entry name" value="Ribosomal_PrmA_MeTrfase"/>
</dbReference>
<comment type="subcellular location">
    <subcellularLocation>
        <location evidence="6">Cytoplasm</location>
    </subcellularLocation>
</comment>
<comment type="caution">
    <text evidence="7">The sequence shown here is derived from an EMBL/GenBank/DDBJ whole genome shotgun (WGS) entry which is preliminary data.</text>
</comment>
<evidence type="ECO:0000256" key="1">
    <source>
        <dbReference type="ARBA" id="ARBA00009741"/>
    </source>
</evidence>
<dbReference type="InterPro" id="IPR029063">
    <property type="entry name" value="SAM-dependent_MTases_sf"/>
</dbReference>
<dbReference type="EMBL" id="VBAN01000386">
    <property type="protein sequence ID" value="TMI78791.1"/>
    <property type="molecule type" value="Genomic_DNA"/>
</dbReference>
<dbReference type="GO" id="GO:0005737">
    <property type="term" value="C:cytoplasm"/>
    <property type="evidence" value="ECO:0007669"/>
    <property type="project" value="UniProtKB-SubCell"/>
</dbReference>
<comment type="similarity">
    <text evidence="1 6">Belongs to the methyltransferase superfamily. PrmA family.</text>
</comment>
<dbReference type="SUPFAM" id="SSF53335">
    <property type="entry name" value="S-adenosyl-L-methionine-dependent methyltransferases"/>
    <property type="match status" value="1"/>
</dbReference>
<feature type="binding site" evidence="6">
    <location>
        <position position="207"/>
    </location>
    <ligand>
        <name>S-adenosyl-L-methionine</name>
        <dbReference type="ChEBI" id="CHEBI:59789"/>
    </ligand>
</feature>
<sequence>MRVRGAARRRRGVPRRPSRAGATRWAELRVITSPDAADAVAAMLWDLRVGGVAEDRLSPAAVRLRCYLPPSRARAVALRLLRARVRGLARYGLDPGRSSVTCRTVEIGKWARAWRKAVRPVHLGRLIIAPTWVRLPPRPGRIVVRIDPGMAFGSGAHPSTRLCLRALLRYLRPADRARGTVADVGTGSGVLAIAAARLGAARVRARDIDPEAVAIARANVRANGVAGRVSVVRGSGVGDSPLPATLIVANIIADTIIPMLPEVRARLAPGGVFIGSGIVADRLDEVLAAAGACAFRRVEVLASGEWRAVVLAARDSDRRLEVHGRAC</sequence>
<evidence type="ECO:0000256" key="4">
    <source>
        <dbReference type="ARBA" id="ARBA00022679"/>
    </source>
</evidence>
<dbReference type="GO" id="GO:0032259">
    <property type="term" value="P:methylation"/>
    <property type="evidence" value="ECO:0007669"/>
    <property type="project" value="UniProtKB-KW"/>
</dbReference>
<organism evidence="7 8">
    <name type="scientific">Candidatus Segetimicrobium genomatis</name>
    <dbReference type="NCBI Taxonomy" id="2569760"/>
    <lineage>
        <taxon>Bacteria</taxon>
        <taxon>Bacillati</taxon>
        <taxon>Candidatus Sysuimicrobiota</taxon>
        <taxon>Candidatus Sysuimicrobiia</taxon>
        <taxon>Candidatus Sysuimicrobiales</taxon>
        <taxon>Candidatus Segetimicrobiaceae</taxon>
        <taxon>Candidatus Segetimicrobium</taxon>
    </lineage>
</organism>
<dbReference type="Proteomes" id="UP000318093">
    <property type="component" value="Unassembled WGS sequence"/>
</dbReference>
<dbReference type="HAMAP" id="MF_00735">
    <property type="entry name" value="Methyltr_PrmA"/>
    <property type="match status" value="1"/>
</dbReference>
<evidence type="ECO:0000313" key="7">
    <source>
        <dbReference type="EMBL" id="TMI78791.1"/>
    </source>
</evidence>
<keyword evidence="3 6" id="KW-0489">Methyltransferase</keyword>
<accession>A0A537J5F6</accession>
<proteinExistence type="inferred from homology"/>
<dbReference type="Gene3D" id="3.40.50.150">
    <property type="entry name" value="Vaccinia Virus protein VP39"/>
    <property type="match status" value="1"/>
</dbReference>